<feature type="region of interest" description="Disordered" evidence="1">
    <location>
        <begin position="1"/>
        <end position="133"/>
    </location>
</feature>
<protein>
    <submittedName>
        <fullName evidence="3">Uncharacterized protein</fullName>
    </submittedName>
</protein>
<dbReference type="RefSeq" id="WP_398718273.1">
    <property type="nucleotide sequence ID" value="NZ_JBIRWE010000004.1"/>
</dbReference>
<evidence type="ECO:0000256" key="2">
    <source>
        <dbReference type="SAM" id="Phobius"/>
    </source>
</evidence>
<gene>
    <name evidence="3" type="ORF">ACH429_11635</name>
</gene>
<evidence type="ECO:0000256" key="1">
    <source>
        <dbReference type="SAM" id="MobiDB-lite"/>
    </source>
</evidence>
<name>A0ABW7UTT6_9ACTN</name>
<feature type="region of interest" description="Disordered" evidence="1">
    <location>
        <begin position="338"/>
        <end position="385"/>
    </location>
</feature>
<evidence type="ECO:0000313" key="3">
    <source>
        <dbReference type="EMBL" id="MFI1964754.1"/>
    </source>
</evidence>
<keyword evidence="2" id="KW-1133">Transmembrane helix</keyword>
<keyword evidence="2" id="KW-0472">Membrane</keyword>
<dbReference type="Proteomes" id="UP001611548">
    <property type="component" value="Unassembled WGS sequence"/>
</dbReference>
<accession>A0ABW7UTT6</accession>
<feature type="transmembrane region" description="Helical" evidence="2">
    <location>
        <begin position="142"/>
        <end position="164"/>
    </location>
</feature>
<dbReference type="EMBL" id="JBIRWE010000004">
    <property type="protein sequence ID" value="MFI1964754.1"/>
    <property type="molecule type" value="Genomic_DNA"/>
</dbReference>
<evidence type="ECO:0000313" key="4">
    <source>
        <dbReference type="Proteomes" id="UP001611548"/>
    </source>
</evidence>
<keyword evidence="4" id="KW-1185">Reference proteome</keyword>
<feature type="compositionally biased region" description="Pro residues" evidence="1">
    <location>
        <begin position="45"/>
        <end position="55"/>
    </location>
</feature>
<keyword evidence="2" id="KW-0812">Transmembrane</keyword>
<feature type="compositionally biased region" description="Low complexity" evidence="1">
    <location>
        <begin position="56"/>
        <end position="66"/>
    </location>
</feature>
<comment type="caution">
    <text evidence="3">The sequence shown here is derived from an EMBL/GenBank/DDBJ whole genome shotgun (WGS) entry which is preliminary data.</text>
</comment>
<organism evidence="3 4">
    <name type="scientific">Streptomyces pathocidini</name>
    <dbReference type="NCBI Taxonomy" id="1650571"/>
    <lineage>
        <taxon>Bacteria</taxon>
        <taxon>Bacillati</taxon>
        <taxon>Actinomycetota</taxon>
        <taxon>Actinomycetes</taxon>
        <taxon>Kitasatosporales</taxon>
        <taxon>Streptomycetaceae</taxon>
        <taxon>Streptomyces</taxon>
    </lineage>
</organism>
<feature type="compositionally biased region" description="Pro residues" evidence="1">
    <location>
        <begin position="104"/>
        <end position="131"/>
    </location>
</feature>
<feature type="compositionally biased region" description="Basic and acidic residues" evidence="1">
    <location>
        <begin position="360"/>
        <end position="373"/>
    </location>
</feature>
<feature type="compositionally biased region" description="Polar residues" evidence="1">
    <location>
        <begin position="375"/>
        <end position="385"/>
    </location>
</feature>
<proteinExistence type="predicted"/>
<feature type="compositionally biased region" description="Low complexity" evidence="1">
    <location>
        <begin position="84"/>
        <end position="103"/>
    </location>
</feature>
<reference evidence="3 4" key="1">
    <citation type="submission" date="2024-10" db="EMBL/GenBank/DDBJ databases">
        <title>The Natural Products Discovery Center: Release of the First 8490 Sequenced Strains for Exploring Actinobacteria Biosynthetic Diversity.</title>
        <authorList>
            <person name="Kalkreuter E."/>
            <person name="Kautsar S.A."/>
            <person name="Yang D."/>
            <person name="Bader C.D."/>
            <person name="Teijaro C.N."/>
            <person name="Fluegel L."/>
            <person name="Davis C.M."/>
            <person name="Simpson J.R."/>
            <person name="Lauterbach L."/>
            <person name="Steele A.D."/>
            <person name="Gui C."/>
            <person name="Meng S."/>
            <person name="Li G."/>
            <person name="Viehrig K."/>
            <person name="Ye F."/>
            <person name="Su P."/>
            <person name="Kiefer A.F."/>
            <person name="Nichols A."/>
            <person name="Cepeda A.J."/>
            <person name="Yan W."/>
            <person name="Fan B."/>
            <person name="Jiang Y."/>
            <person name="Adhikari A."/>
            <person name="Zheng C.-J."/>
            <person name="Schuster L."/>
            <person name="Cowan T.M."/>
            <person name="Smanski M.J."/>
            <person name="Chevrette M.G."/>
            <person name="De Carvalho L.P.S."/>
            <person name="Shen B."/>
        </authorList>
    </citation>
    <scope>NUCLEOTIDE SEQUENCE [LARGE SCALE GENOMIC DNA]</scope>
    <source>
        <strain evidence="3 4">NPDC020327</strain>
    </source>
</reference>
<sequence>MSAEAPRPAPPNSPDLPQAWRAPQPKADGVPQPAPRPRHLWDPPKTAPLPGPPPAGYAEANSASYGSGSGGGRQPLPPEWQPVAAPGHGAGQWQGAPAPAAPGGLPPAVPGGPVPGGPVPAAPTPGVPAPGVPARRTVSRRAAIAGCLVLGVGLLGGAAAGSWLGGGGGAPATQEAYHAGRELWHSEPVDTLFPRKVRGLGAGPGGADRTWTRIAVAPDGACKNAFDPLLAKALSPAGCERLLRATYADATTTSVTTVGIVVTRTDEAGMRALRERFTGEGLGERRDLMPRTYAAKGTAAADFDDAQRASWEIRVMPDAPIVVYAVTGFADGREVADPRPAREAAKAGATSAPAQAGLGHDAHGLADRTERTLRKATTQATGSPS</sequence>